<name>W1PT39_AMBTC</name>
<dbReference type="HOGENOM" id="CLU_732258_0_0_1"/>
<organism evidence="1 2">
    <name type="scientific">Amborella trichopoda</name>
    <dbReference type="NCBI Taxonomy" id="13333"/>
    <lineage>
        <taxon>Eukaryota</taxon>
        <taxon>Viridiplantae</taxon>
        <taxon>Streptophyta</taxon>
        <taxon>Embryophyta</taxon>
        <taxon>Tracheophyta</taxon>
        <taxon>Spermatophyta</taxon>
        <taxon>Magnoliopsida</taxon>
        <taxon>Amborellales</taxon>
        <taxon>Amborellaceae</taxon>
        <taxon>Amborella</taxon>
    </lineage>
</organism>
<dbReference type="SUPFAM" id="SSF50156">
    <property type="entry name" value="PDZ domain-like"/>
    <property type="match status" value="1"/>
</dbReference>
<keyword evidence="2" id="KW-1185">Reference proteome</keyword>
<accession>W1PT39</accession>
<evidence type="ECO:0000313" key="1">
    <source>
        <dbReference type="EMBL" id="ERN11193.1"/>
    </source>
</evidence>
<dbReference type="InterPro" id="IPR036034">
    <property type="entry name" value="PDZ_sf"/>
</dbReference>
<gene>
    <name evidence="1" type="ORF">AMTR_s00024p00207330</name>
</gene>
<proteinExistence type="predicted"/>
<dbReference type="EMBL" id="KI392710">
    <property type="protein sequence ID" value="ERN11193.1"/>
    <property type="molecule type" value="Genomic_DNA"/>
</dbReference>
<dbReference type="PANTHER" id="PTHR33984">
    <property type="entry name" value="OS02G0717600 PROTEIN"/>
    <property type="match status" value="1"/>
</dbReference>
<sequence length="378" mass="42225">MPEEEWDEGMPLPGDIIEGVAEDSAEEFILARGKDKSELSYLLGRLNREVEEIRVRVRRGDATVNLKACVVPEKTAKLHRRFTIRAASDTRHVVVLGDLTLDQCIFLQEMSRRMVHVGSGTFHRREMDYDWRKKMGSYLPDHRSTVVASILFMPLPGERGTEATTSRSMAWFSAAVSSGVPLVFVNIQTDPKISKRNEQAGSESGQSSCWEMASGRNQNNSVTFDLMQGIRIWFLPGVVELPVTLKPESGESRYGIDIKCTEEGFLYISSVAEGSAADRAGLHQLHEHAYSDHRLVVISRLQGKCLTPNFVTSKGMVSCCDHLEVKELLVSAIDRMDNMLLHIMLWYQEAPSGALGTSRLGSFEPTSIPKCHKNKPVT</sequence>
<evidence type="ECO:0000313" key="2">
    <source>
        <dbReference type="Proteomes" id="UP000017836"/>
    </source>
</evidence>
<dbReference type="AlphaFoldDB" id="W1PT39"/>
<protein>
    <submittedName>
        <fullName evidence="1">Uncharacterized protein</fullName>
    </submittedName>
</protein>
<dbReference type="Gramene" id="ERN11193">
    <property type="protein sequence ID" value="ERN11193"/>
    <property type="gene ID" value="AMTR_s00024p00207330"/>
</dbReference>
<dbReference type="Proteomes" id="UP000017836">
    <property type="component" value="Unassembled WGS sequence"/>
</dbReference>
<dbReference type="PANTHER" id="PTHR33984:SF10">
    <property type="entry name" value="S1 MOTIF DOMAIN-CONTAINING PROTEIN"/>
    <property type="match status" value="1"/>
</dbReference>
<reference evidence="2" key="1">
    <citation type="journal article" date="2013" name="Science">
        <title>The Amborella genome and the evolution of flowering plants.</title>
        <authorList>
            <consortium name="Amborella Genome Project"/>
        </authorList>
    </citation>
    <scope>NUCLEOTIDE SEQUENCE [LARGE SCALE GENOMIC DNA]</scope>
</reference>
<dbReference type="OMA" id="TARCMAW"/>
<dbReference type="eggNOG" id="ENOG502QZKM">
    <property type="taxonomic scope" value="Eukaryota"/>
</dbReference>